<dbReference type="EMBL" id="SJPT01000003">
    <property type="protein sequence ID" value="TWU23934.1"/>
    <property type="molecule type" value="Genomic_DNA"/>
</dbReference>
<name>A0A5C6CKE6_9BACT</name>
<sequence>MSNQTFAPGPTENTVRDSEGKTHTPPAHWALLPPGDAALTRRVKAAGEHWIVQEKKGRRMFSKGIWAPATTIEKIKAVLEVERSSESYAKRKVADKQRRDRTQAAYVDEFFDSVVSYLDFHPLHDAIARKMARAITDHATPVGSGTVARTKRISVEQRAEAAVIAWMRHQTTAYDSMVIPRVKGKRREVRRMLAGRSKELLHQYRQNQVSSLDCPLIKALTAPANG</sequence>
<proteinExistence type="predicted"/>
<reference evidence="3 4" key="1">
    <citation type="submission" date="2019-02" db="EMBL/GenBank/DDBJ databases">
        <title>Deep-cultivation of Planctomycetes and their phenomic and genomic characterization uncovers novel biology.</title>
        <authorList>
            <person name="Wiegand S."/>
            <person name="Jogler M."/>
            <person name="Boedeker C."/>
            <person name="Pinto D."/>
            <person name="Vollmers J."/>
            <person name="Rivas-Marin E."/>
            <person name="Kohn T."/>
            <person name="Peeters S.H."/>
            <person name="Heuer A."/>
            <person name="Rast P."/>
            <person name="Oberbeckmann S."/>
            <person name="Bunk B."/>
            <person name="Jeske O."/>
            <person name="Meyerdierks A."/>
            <person name="Storesund J.E."/>
            <person name="Kallscheuer N."/>
            <person name="Luecker S."/>
            <person name="Lage O.M."/>
            <person name="Pohl T."/>
            <person name="Merkel B.J."/>
            <person name="Hornburger P."/>
            <person name="Mueller R.-W."/>
            <person name="Bruemmer F."/>
            <person name="Labrenz M."/>
            <person name="Spormann A.M."/>
            <person name="Op Den Camp H."/>
            <person name="Overmann J."/>
            <person name="Amann R."/>
            <person name="Jetten M.S.M."/>
            <person name="Mascher T."/>
            <person name="Medema M.H."/>
            <person name="Devos D.P."/>
            <person name="Kaster A.-K."/>
            <person name="Ovreas L."/>
            <person name="Rohde M."/>
            <person name="Galperin M.Y."/>
            <person name="Jogler C."/>
        </authorList>
    </citation>
    <scope>NUCLEOTIDE SEQUENCE [LARGE SCALE GENOMIC DNA]</scope>
    <source>
        <strain evidence="3 4">Pla52o</strain>
    </source>
</reference>
<comment type="caution">
    <text evidence="3">The sequence shown here is derived from an EMBL/GenBank/DDBJ whole genome shotgun (WGS) entry which is preliminary data.</text>
</comment>
<evidence type="ECO:0000313" key="4">
    <source>
        <dbReference type="Proteomes" id="UP000316304"/>
    </source>
</evidence>
<dbReference type="AlphaFoldDB" id="A0A5C6CKE6"/>
<dbReference type="OrthoDB" id="258268at2"/>
<dbReference type="RefSeq" id="WP_146594216.1">
    <property type="nucleotide sequence ID" value="NZ_SJPT01000003.1"/>
</dbReference>
<protein>
    <recommendedName>
        <fullName evidence="2">DUF2293 domain-containing protein</fullName>
    </recommendedName>
</protein>
<evidence type="ECO:0000259" key="2">
    <source>
        <dbReference type="Pfam" id="PF10056"/>
    </source>
</evidence>
<dbReference type="InterPro" id="IPR018744">
    <property type="entry name" value="DUF2293"/>
</dbReference>
<keyword evidence="4" id="KW-1185">Reference proteome</keyword>
<evidence type="ECO:0000256" key="1">
    <source>
        <dbReference type="SAM" id="MobiDB-lite"/>
    </source>
</evidence>
<accession>A0A5C6CKE6</accession>
<dbReference type="Pfam" id="PF10056">
    <property type="entry name" value="DUF2293"/>
    <property type="match status" value="1"/>
</dbReference>
<dbReference type="Proteomes" id="UP000316304">
    <property type="component" value="Unassembled WGS sequence"/>
</dbReference>
<evidence type="ECO:0000313" key="3">
    <source>
        <dbReference type="EMBL" id="TWU23934.1"/>
    </source>
</evidence>
<feature type="domain" description="DUF2293" evidence="2">
    <location>
        <begin position="120"/>
        <end position="205"/>
    </location>
</feature>
<organism evidence="3 4">
    <name type="scientific">Novipirellula galeiformis</name>
    <dbReference type="NCBI Taxonomy" id="2528004"/>
    <lineage>
        <taxon>Bacteria</taxon>
        <taxon>Pseudomonadati</taxon>
        <taxon>Planctomycetota</taxon>
        <taxon>Planctomycetia</taxon>
        <taxon>Pirellulales</taxon>
        <taxon>Pirellulaceae</taxon>
        <taxon>Novipirellula</taxon>
    </lineage>
</organism>
<gene>
    <name evidence="3" type="ORF">Pla52o_18570</name>
</gene>
<feature type="region of interest" description="Disordered" evidence="1">
    <location>
        <begin position="1"/>
        <end position="33"/>
    </location>
</feature>